<dbReference type="STRING" id="1123384.AJ81_02770"/>
<gene>
    <name evidence="1" type="ORF">AJ81_02770</name>
</gene>
<proteinExistence type="predicted"/>
<dbReference type="AlphaFoldDB" id="A0A0X1KPR7"/>
<dbReference type="PATRIC" id="fig|1123384.7.peg.546"/>
<dbReference type="OrthoDB" id="47927at2"/>
<organism evidence="1 2">
    <name type="scientific">Pseudothermotoga hypogea DSM 11164 = NBRC 106472</name>
    <dbReference type="NCBI Taxonomy" id="1123384"/>
    <lineage>
        <taxon>Bacteria</taxon>
        <taxon>Thermotogati</taxon>
        <taxon>Thermotogota</taxon>
        <taxon>Thermotogae</taxon>
        <taxon>Thermotogales</taxon>
        <taxon>Thermotogaceae</taxon>
        <taxon>Pseudothermotoga</taxon>
    </lineage>
</organism>
<name>A0A0X1KPR7_9THEM</name>
<reference evidence="1 2" key="1">
    <citation type="submission" date="2014-01" db="EMBL/GenBank/DDBJ databases">
        <title>Genome sequencing of Thermotog hypogea.</title>
        <authorList>
            <person name="Zhang X."/>
            <person name="Alvare G."/>
            <person name="Fristensky B."/>
            <person name="Chen L."/>
            <person name="Suen T."/>
            <person name="Chen Q."/>
            <person name="Ma K."/>
        </authorList>
    </citation>
    <scope>NUCLEOTIDE SEQUENCE [LARGE SCALE GENOMIC DNA]</scope>
    <source>
        <strain evidence="1 2">DSM 11164</strain>
    </source>
</reference>
<dbReference type="EMBL" id="CP007141">
    <property type="protein sequence ID" value="AJC73305.1"/>
    <property type="molecule type" value="Genomic_DNA"/>
</dbReference>
<dbReference type="Proteomes" id="UP000077469">
    <property type="component" value="Chromosome"/>
</dbReference>
<dbReference type="RefSeq" id="WP_031503861.1">
    <property type="nucleotide sequence ID" value="NZ_CP007141.1"/>
</dbReference>
<dbReference type="Pfam" id="PF06949">
    <property type="entry name" value="DUF1292"/>
    <property type="match status" value="1"/>
</dbReference>
<accession>A0A0X1KPR7</accession>
<keyword evidence="2" id="KW-1185">Reference proteome</keyword>
<sequence>MGQEDLDVFVLTDEEGHEHHFVILAEIEDGMKKYWICEEIMMNEEGQIEQFGDIYPFEVKEAEDGGLYIDSVQSEEEFERVSKAWEELLTKDEELRKLVEPEDQQHE</sequence>
<evidence type="ECO:0008006" key="3">
    <source>
        <dbReference type="Google" id="ProtNLM"/>
    </source>
</evidence>
<dbReference type="InterPro" id="IPR009711">
    <property type="entry name" value="UPF0473"/>
</dbReference>
<evidence type="ECO:0000313" key="2">
    <source>
        <dbReference type="Proteomes" id="UP000077469"/>
    </source>
</evidence>
<dbReference type="PaxDb" id="1123384-AJ81_02770"/>
<protein>
    <recommendedName>
        <fullName evidence="3">DUF1292 domain-containing protein</fullName>
    </recommendedName>
</protein>
<dbReference type="KEGG" id="phy:AJ81_02770"/>
<evidence type="ECO:0000313" key="1">
    <source>
        <dbReference type="EMBL" id="AJC73305.1"/>
    </source>
</evidence>